<name>A0AAV4RLB5_CAEEX</name>
<dbReference type="EMBL" id="BPLR01007967">
    <property type="protein sequence ID" value="GIY21131.1"/>
    <property type="molecule type" value="Genomic_DNA"/>
</dbReference>
<dbReference type="Proteomes" id="UP001054945">
    <property type="component" value="Unassembled WGS sequence"/>
</dbReference>
<comment type="caution">
    <text evidence="1">The sequence shown here is derived from an EMBL/GenBank/DDBJ whole genome shotgun (WGS) entry which is preliminary data.</text>
</comment>
<evidence type="ECO:0000313" key="2">
    <source>
        <dbReference type="Proteomes" id="UP001054945"/>
    </source>
</evidence>
<sequence length="86" mass="9831">MISTSTSFTSNSLYHSPPYEIEEEHVLHSVTTSIELSLYTKEIEEEHLLHSLATIFRRHTEIEEEARHSLAFKGRVVTGVAEVHPN</sequence>
<keyword evidence="2" id="KW-1185">Reference proteome</keyword>
<gene>
    <name evidence="1" type="ORF">CEXT_6641</name>
</gene>
<reference evidence="1 2" key="1">
    <citation type="submission" date="2021-06" db="EMBL/GenBank/DDBJ databases">
        <title>Caerostris extrusa draft genome.</title>
        <authorList>
            <person name="Kono N."/>
            <person name="Arakawa K."/>
        </authorList>
    </citation>
    <scope>NUCLEOTIDE SEQUENCE [LARGE SCALE GENOMIC DNA]</scope>
</reference>
<accession>A0AAV4RLB5</accession>
<protein>
    <submittedName>
        <fullName evidence="1">Uncharacterized protein</fullName>
    </submittedName>
</protein>
<dbReference type="AlphaFoldDB" id="A0AAV4RLB5"/>
<evidence type="ECO:0000313" key="1">
    <source>
        <dbReference type="EMBL" id="GIY21131.1"/>
    </source>
</evidence>
<proteinExistence type="predicted"/>
<organism evidence="1 2">
    <name type="scientific">Caerostris extrusa</name>
    <name type="common">Bark spider</name>
    <name type="synonym">Caerostris bankana</name>
    <dbReference type="NCBI Taxonomy" id="172846"/>
    <lineage>
        <taxon>Eukaryota</taxon>
        <taxon>Metazoa</taxon>
        <taxon>Ecdysozoa</taxon>
        <taxon>Arthropoda</taxon>
        <taxon>Chelicerata</taxon>
        <taxon>Arachnida</taxon>
        <taxon>Araneae</taxon>
        <taxon>Araneomorphae</taxon>
        <taxon>Entelegynae</taxon>
        <taxon>Araneoidea</taxon>
        <taxon>Araneidae</taxon>
        <taxon>Caerostris</taxon>
    </lineage>
</organism>